<dbReference type="InterPro" id="IPR016818">
    <property type="entry name" value="NOSIP"/>
</dbReference>
<dbReference type="Proteomes" id="UP000041254">
    <property type="component" value="Unassembled WGS sequence"/>
</dbReference>
<evidence type="ECO:0000256" key="1">
    <source>
        <dbReference type="ARBA" id="ARBA00004123"/>
    </source>
</evidence>
<dbReference type="OMA" id="PCVTKFM"/>
<proteinExistence type="inferred from homology"/>
<dbReference type="PANTHER" id="PTHR13063:SF10">
    <property type="entry name" value="NITRIC OXIDE SYNTHASE-INTERACTING PROTEIN"/>
    <property type="match status" value="1"/>
</dbReference>
<dbReference type="PIRSF" id="PIRSF023577">
    <property type="entry name" value="ENOS_interacting"/>
    <property type="match status" value="1"/>
</dbReference>
<feature type="domain" description="Nitric oxide synthase-interacting protein zinc-finger" evidence="6">
    <location>
        <begin position="4"/>
        <end position="74"/>
    </location>
</feature>
<dbReference type="GO" id="GO:0005634">
    <property type="term" value="C:nucleus"/>
    <property type="evidence" value="ECO:0007669"/>
    <property type="project" value="UniProtKB-SubCell"/>
</dbReference>
<dbReference type="SUPFAM" id="SSF57850">
    <property type="entry name" value="RING/U-box"/>
    <property type="match status" value="1"/>
</dbReference>
<evidence type="ECO:0000313" key="8">
    <source>
        <dbReference type="Proteomes" id="UP000041254"/>
    </source>
</evidence>
<evidence type="ECO:0000256" key="2">
    <source>
        <dbReference type="ARBA" id="ARBA00008126"/>
    </source>
</evidence>
<comment type="subcellular location">
    <subcellularLocation>
        <location evidence="1 4">Nucleus</location>
    </subcellularLocation>
</comment>
<feature type="region of interest" description="Disordered" evidence="5">
    <location>
        <begin position="125"/>
        <end position="149"/>
    </location>
</feature>
<dbReference type="STRING" id="1169540.A0A0G4GHN9"/>
<dbReference type="FunCoup" id="A0A0G4GHN9">
    <property type="interactions" value="322"/>
</dbReference>
<gene>
    <name evidence="7" type="ORF">Vbra_10033</name>
</gene>
<keyword evidence="8" id="KW-1185">Reference proteome</keyword>
<keyword evidence="3 4" id="KW-0539">Nucleus</keyword>
<dbReference type="OrthoDB" id="116827at2759"/>
<accession>A0A0G4GHN9</accession>
<dbReference type="InterPro" id="IPR013083">
    <property type="entry name" value="Znf_RING/FYVE/PHD"/>
</dbReference>
<evidence type="ECO:0000256" key="4">
    <source>
        <dbReference type="PIRNR" id="PIRNR023577"/>
    </source>
</evidence>
<evidence type="ECO:0000259" key="6">
    <source>
        <dbReference type="Pfam" id="PF15906"/>
    </source>
</evidence>
<sequence>MSRHSKNNTAHSIFTYHEKKMMKDAGTIKERLGTESFRRFESCWLCLQPAVKPVCTPSGYVYCHECIILNLGQQKKDLQRERALWERSTNREQESKVRAEWEAKQMELEQFLQAEEDISASTAYKTNKKAAPTAAPTQASNLNVDPRAPHKQLFVEERKEEARSKNFWIVENTPSAEGKPVKEPRKHLLCPISKKPLKLKELTRINPEYEHGPAAGTSDAPEEGQAADDRPKGERKSTHWLCAVSKKAISHQKAAVIKQTGQVVLMEYLDKYVLGRKGFVPDKEEITSKDIIPLIPGGTGFAAHNKVEVAKWRPVMEA</sequence>
<dbReference type="InterPro" id="IPR031790">
    <property type="entry name" value="Znf-NOSIP"/>
</dbReference>
<dbReference type="Pfam" id="PF15906">
    <property type="entry name" value="zf-NOSIP"/>
    <property type="match status" value="1"/>
</dbReference>
<dbReference type="PANTHER" id="PTHR13063">
    <property type="entry name" value="ENOS INTERACTING PROTEIN"/>
    <property type="match status" value="1"/>
</dbReference>
<feature type="compositionally biased region" description="Basic and acidic residues" evidence="5">
    <location>
        <begin position="227"/>
        <end position="237"/>
    </location>
</feature>
<name>A0A0G4GHN9_VITBC</name>
<dbReference type="InParanoid" id="A0A0G4GHN9"/>
<dbReference type="EMBL" id="CDMY01000666">
    <property type="protein sequence ID" value="CEM29215.1"/>
    <property type="molecule type" value="Genomic_DNA"/>
</dbReference>
<comment type="similarity">
    <text evidence="2 4">Belongs to the NOSIP family.</text>
</comment>
<feature type="compositionally biased region" description="Low complexity" evidence="5">
    <location>
        <begin position="125"/>
        <end position="139"/>
    </location>
</feature>
<reference evidence="7 8" key="1">
    <citation type="submission" date="2014-11" db="EMBL/GenBank/DDBJ databases">
        <authorList>
            <person name="Zhu J."/>
            <person name="Qi W."/>
            <person name="Song R."/>
        </authorList>
    </citation>
    <scope>NUCLEOTIDE SEQUENCE [LARGE SCALE GENOMIC DNA]</scope>
</reference>
<evidence type="ECO:0000256" key="5">
    <source>
        <dbReference type="SAM" id="MobiDB-lite"/>
    </source>
</evidence>
<evidence type="ECO:0000313" key="7">
    <source>
        <dbReference type="EMBL" id="CEM29215.1"/>
    </source>
</evidence>
<feature type="region of interest" description="Disordered" evidence="5">
    <location>
        <begin position="209"/>
        <end position="237"/>
    </location>
</feature>
<dbReference type="AlphaFoldDB" id="A0A0G4GHN9"/>
<dbReference type="Gene3D" id="3.30.40.10">
    <property type="entry name" value="Zinc/RING finger domain, C3HC4 (zinc finger)"/>
    <property type="match status" value="1"/>
</dbReference>
<evidence type="ECO:0000256" key="3">
    <source>
        <dbReference type="ARBA" id="ARBA00023242"/>
    </source>
</evidence>
<dbReference type="VEuPathDB" id="CryptoDB:Vbra_10033"/>
<organism evidence="7 8">
    <name type="scientific">Vitrella brassicaformis (strain CCMP3155)</name>
    <dbReference type="NCBI Taxonomy" id="1169540"/>
    <lineage>
        <taxon>Eukaryota</taxon>
        <taxon>Sar</taxon>
        <taxon>Alveolata</taxon>
        <taxon>Colpodellida</taxon>
        <taxon>Vitrellaceae</taxon>
        <taxon>Vitrella</taxon>
    </lineage>
</organism>
<dbReference type="PhylomeDB" id="A0A0G4GHN9"/>
<protein>
    <recommendedName>
        <fullName evidence="6">Nitric oxide synthase-interacting protein zinc-finger domain-containing protein</fullName>
    </recommendedName>
</protein>
<dbReference type="GO" id="GO:0061630">
    <property type="term" value="F:ubiquitin protein ligase activity"/>
    <property type="evidence" value="ECO:0007669"/>
    <property type="project" value="InterPro"/>
</dbReference>